<accession>A0A1G4JB24</accession>
<evidence type="ECO:0000256" key="1">
    <source>
        <dbReference type="SAM" id="MobiDB-lite"/>
    </source>
</evidence>
<name>A0A1G4JB24_9SACH</name>
<evidence type="ECO:0000313" key="3">
    <source>
        <dbReference type="Proteomes" id="UP000191024"/>
    </source>
</evidence>
<feature type="region of interest" description="Disordered" evidence="1">
    <location>
        <begin position="1"/>
        <end position="96"/>
    </location>
</feature>
<dbReference type="AlphaFoldDB" id="A0A1G4JB24"/>
<protein>
    <submittedName>
        <fullName evidence="2">LAMI_0D05314g1_1</fullName>
    </submittedName>
</protein>
<dbReference type="Proteomes" id="UP000191024">
    <property type="component" value="Chromosome D"/>
</dbReference>
<feature type="compositionally biased region" description="Polar residues" evidence="1">
    <location>
        <begin position="33"/>
        <end position="42"/>
    </location>
</feature>
<sequence>MTDFNPRIITSSPPSVRSRPLFDQSPDSPPYTGVSTPFSDTSVVEKLSDQRSAGHRRSMQPLSSPIRADSQMRQMTTERQQARDRRAMRMRGGIDKMERQVAQLEQIQERRVLDSQATYHMLDPEKAAALEREQEEQEDDETLRFIEEYQWCEDELRREQELIEAMLARFSIS</sequence>
<feature type="compositionally biased region" description="Basic and acidic residues" evidence="1">
    <location>
        <begin position="80"/>
        <end position="96"/>
    </location>
</feature>
<keyword evidence="3" id="KW-1185">Reference proteome</keyword>
<proteinExistence type="predicted"/>
<dbReference type="EMBL" id="LT598463">
    <property type="protein sequence ID" value="SCU87246.1"/>
    <property type="molecule type" value="Genomic_DNA"/>
</dbReference>
<gene>
    <name evidence="2" type="ORF">LAMI_0D05314G</name>
</gene>
<reference evidence="2 3" key="1">
    <citation type="submission" date="2016-03" db="EMBL/GenBank/DDBJ databases">
        <authorList>
            <person name="Devillers H."/>
        </authorList>
    </citation>
    <scope>NUCLEOTIDE SEQUENCE [LARGE SCALE GENOMIC DNA]</scope>
    <source>
        <strain evidence="2">CBS 11717</strain>
    </source>
</reference>
<organism evidence="2 3">
    <name type="scientific">Lachancea mirantina</name>
    <dbReference type="NCBI Taxonomy" id="1230905"/>
    <lineage>
        <taxon>Eukaryota</taxon>
        <taxon>Fungi</taxon>
        <taxon>Dikarya</taxon>
        <taxon>Ascomycota</taxon>
        <taxon>Saccharomycotina</taxon>
        <taxon>Saccharomycetes</taxon>
        <taxon>Saccharomycetales</taxon>
        <taxon>Saccharomycetaceae</taxon>
        <taxon>Lachancea</taxon>
    </lineage>
</organism>
<evidence type="ECO:0000313" key="2">
    <source>
        <dbReference type="EMBL" id="SCU87246.1"/>
    </source>
</evidence>